<evidence type="ECO:0000256" key="6">
    <source>
        <dbReference type="ARBA" id="ARBA00033356"/>
    </source>
</evidence>
<gene>
    <name evidence="8" type="primary">phbC</name>
    <name evidence="8" type="ORF">GCM10011348_01890</name>
</gene>
<keyword evidence="3" id="KW-0808">Transferase</keyword>
<evidence type="ECO:0000256" key="3">
    <source>
        <dbReference type="ARBA" id="ARBA00022679"/>
    </source>
</evidence>
<dbReference type="InterPro" id="IPR010125">
    <property type="entry name" value="PHA_synth_III_C"/>
</dbReference>
<sequence length="355" mass="39742">MKGMNFTVSGVIGELTEFNRKVASSYSTLLNIDEIDVGQTPTETLYREDKLKLVRYQSDTPKRCRTPLLICYALVNRPYVVDLEPDRSLVRRLLGLGLDIYLIDWGYPDAADRCLDLDDYINGYLDNCVEQVRAHSGQDRINLLGICQGGTFSLCYSALHPEKVRNLITLVTPVDFQTPDNLLSHLARQVDADLAVDTYGNIPGEMLNDSYNSLMPMRLGIQKNLAMPNLLKDRESALSFLRMEKWIYDSPDQAGEAFRQFVKDCFQQNKLMKSEMTIGGQAVELHRINHPILNVYGEQDHLVPPSASKALAGLTSSSDYEELSVPAGHIGVFVSGRSQALVPPKIADWLIARDA</sequence>
<dbReference type="Pfam" id="PF00561">
    <property type="entry name" value="Abhydrolase_1"/>
    <property type="match status" value="1"/>
</dbReference>
<dbReference type="Gene3D" id="3.40.50.1820">
    <property type="entry name" value="alpha/beta hydrolase"/>
    <property type="match status" value="1"/>
</dbReference>
<dbReference type="PANTHER" id="PTHR36837">
    <property type="entry name" value="POLY(3-HYDROXYALKANOATE) POLYMERASE SUBUNIT PHAC"/>
    <property type="match status" value="1"/>
</dbReference>
<evidence type="ECO:0000256" key="1">
    <source>
        <dbReference type="ARBA" id="ARBA00004683"/>
    </source>
</evidence>
<proteinExistence type="predicted"/>
<dbReference type="NCBIfam" id="TIGR01836">
    <property type="entry name" value="PHA_synth_III_C"/>
    <property type="match status" value="1"/>
</dbReference>
<keyword evidence="9" id="KW-1185">Reference proteome</keyword>
<keyword evidence="4" id="KW-0583">PHB biosynthesis</keyword>
<organism evidence="8 9">
    <name type="scientific">Marinobacterium nitratireducens</name>
    <dbReference type="NCBI Taxonomy" id="518897"/>
    <lineage>
        <taxon>Bacteria</taxon>
        <taxon>Pseudomonadati</taxon>
        <taxon>Pseudomonadota</taxon>
        <taxon>Gammaproteobacteria</taxon>
        <taxon>Oceanospirillales</taxon>
        <taxon>Oceanospirillaceae</taxon>
        <taxon>Marinobacterium</taxon>
    </lineage>
</organism>
<evidence type="ECO:0000256" key="2">
    <source>
        <dbReference type="ARBA" id="ARBA00019065"/>
    </source>
</evidence>
<dbReference type="AlphaFoldDB" id="A0A918DMZ6"/>
<dbReference type="SUPFAM" id="SSF53474">
    <property type="entry name" value="alpha/beta-Hydrolases"/>
    <property type="match status" value="1"/>
</dbReference>
<dbReference type="RefSeq" id="WP_188857422.1">
    <property type="nucleotide sequence ID" value="NZ_BMLT01000001.1"/>
</dbReference>
<reference evidence="8 9" key="1">
    <citation type="journal article" date="2014" name="Int. J. Syst. Evol. Microbiol.">
        <title>Complete genome sequence of Corynebacterium casei LMG S-19264T (=DSM 44701T), isolated from a smear-ripened cheese.</title>
        <authorList>
            <consortium name="US DOE Joint Genome Institute (JGI-PGF)"/>
            <person name="Walter F."/>
            <person name="Albersmeier A."/>
            <person name="Kalinowski J."/>
            <person name="Ruckert C."/>
        </authorList>
    </citation>
    <scope>NUCLEOTIDE SEQUENCE [LARGE SCALE GENOMIC DNA]</scope>
    <source>
        <strain evidence="8 9">CGMCC 1.7286</strain>
    </source>
</reference>
<evidence type="ECO:0000259" key="7">
    <source>
        <dbReference type="Pfam" id="PF00561"/>
    </source>
</evidence>
<dbReference type="Proteomes" id="UP000599578">
    <property type="component" value="Unassembled WGS sequence"/>
</dbReference>
<feature type="domain" description="AB hydrolase-1" evidence="7">
    <location>
        <begin position="67"/>
        <end position="333"/>
    </location>
</feature>
<dbReference type="InterPro" id="IPR051321">
    <property type="entry name" value="PHA/PHB_synthase"/>
</dbReference>
<protein>
    <recommendedName>
        <fullName evidence="2">Poly(3-hydroxyalkanoate) polymerase subunit PhaC</fullName>
    </recommendedName>
    <alternativeName>
        <fullName evidence="6">PHB synthase subunit PhaC</fullName>
    </alternativeName>
</protein>
<evidence type="ECO:0000313" key="8">
    <source>
        <dbReference type="EMBL" id="GGO75921.1"/>
    </source>
</evidence>
<evidence type="ECO:0000313" key="9">
    <source>
        <dbReference type="Proteomes" id="UP000599578"/>
    </source>
</evidence>
<accession>A0A918DMZ6</accession>
<comment type="pathway">
    <text evidence="1">Biopolymer metabolism; poly-(R)-3-hydroxybutanoate biosynthesis.</text>
</comment>
<keyword evidence="5" id="KW-0012">Acyltransferase</keyword>
<comment type="caution">
    <text evidence="8">The sequence shown here is derived from an EMBL/GenBank/DDBJ whole genome shotgun (WGS) entry which is preliminary data.</text>
</comment>
<evidence type="ECO:0000256" key="4">
    <source>
        <dbReference type="ARBA" id="ARBA00022752"/>
    </source>
</evidence>
<name>A0A918DMZ6_9GAMM</name>
<dbReference type="GO" id="GO:0042619">
    <property type="term" value="P:poly-hydroxybutyrate biosynthetic process"/>
    <property type="evidence" value="ECO:0007669"/>
    <property type="project" value="UniProtKB-KW"/>
</dbReference>
<evidence type="ECO:0000256" key="5">
    <source>
        <dbReference type="ARBA" id="ARBA00023315"/>
    </source>
</evidence>
<dbReference type="InterPro" id="IPR029058">
    <property type="entry name" value="AB_hydrolase_fold"/>
</dbReference>
<dbReference type="EMBL" id="BMLT01000001">
    <property type="protein sequence ID" value="GGO75921.1"/>
    <property type="molecule type" value="Genomic_DNA"/>
</dbReference>
<dbReference type="InterPro" id="IPR000073">
    <property type="entry name" value="AB_hydrolase_1"/>
</dbReference>
<dbReference type="PANTHER" id="PTHR36837:SF2">
    <property type="entry name" value="POLY(3-HYDROXYALKANOATE) POLYMERASE SUBUNIT PHAC"/>
    <property type="match status" value="1"/>
</dbReference>
<dbReference type="GO" id="GO:0016746">
    <property type="term" value="F:acyltransferase activity"/>
    <property type="evidence" value="ECO:0007669"/>
    <property type="project" value="UniProtKB-KW"/>
</dbReference>